<feature type="signal peptide" evidence="1">
    <location>
        <begin position="1"/>
        <end position="24"/>
    </location>
</feature>
<evidence type="ECO:0000313" key="3">
    <source>
        <dbReference type="Proteomes" id="UP000824165"/>
    </source>
</evidence>
<evidence type="ECO:0008006" key="4">
    <source>
        <dbReference type="Google" id="ProtNLM"/>
    </source>
</evidence>
<comment type="caution">
    <text evidence="2">The sequence shown here is derived from an EMBL/GenBank/DDBJ whole genome shotgun (WGS) entry which is preliminary data.</text>
</comment>
<dbReference type="Proteomes" id="UP000824165">
    <property type="component" value="Unassembled WGS sequence"/>
</dbReference>
<organism evidence="2 3">
    <name type="scientific">Candidatus Ornithomonoglobus intestinigallinarum</name>
    <dbReference type="NCBI Taxonomy" id="2840894"/>
    <lineage>
        <taxon>Bacteria</taxon>
        <taxon>Bacillati</taxon>
        <taxon>Bacillota</taxon>
        <taxon>Clostridia</taxon>
        <taxon>Candidatus Ornithomonoglobus</taxon>
    </lineage>
</organism>
<dbReference type="AlphaFoldDB" id="A0A9D1H3V0"/>
<reference evidence="2" key="1">
    <citation type="submission" date="2020-10" db="EMBL/GenBank/DDBJ databases">
        <authorList>
            <person name="Gilroy R."/>
        </authorList>
    </citation>
    <scope>NUCLEOTIDE SEQUENCE</scope>
    <source>
        <strain evidence="2">CHK181-108</strain>
    </source>
</reference>
<reference evidence="2" key="2">
    <citation type="journal article" date="2021" name="PeerJ">
        <title>Extensive microbial diversity within the chicken gut microbiome revealed by metagenomics and culture.</title>
        <authorList>
            <person name="Gilroy R."/>
            <person name="Ravi A."/>
            <person name="Getino M."/>
            <person name="Pursley I."/>
            <person name="Horton D.L."/>
            <person name="Alikhan N.F."/>
            <person name="Baker D."/>
            <person name="Gharbi K."/>
            <person name="Hall N."/>
            <person name="Watson M."/>
            <person name="Adriaenssens E.M."/>
            <person name="Foster-Nyarko E."/>
            <person name="Jarju S."/>
            <person name="Secka A."/>
            <person name="Antonio M."/>
            <person name="Oren A."/>
            <person name="Chaudhuri R.R."/>
            <person name="La Ragione R."/>
            <person name="Hildebrand F."/>
            <person name="Pallen M.J."/>
        </authorList>
    </citation>
    <scope>NUCLEOTIDE SEQUENCE</scope>
    <source>
        <strain evidence="2">CHK181-108</strain>
    </source>
</reference>
<evidence type="ECO:0000313" key="2">
    <source>
        <dbReference type="EMBL" id="HIT85763.1"/>
    </source>
</evidence>
<keyword evidence="1" id="KW-0732">Signal</keyword>
<dbReference type="PROSITE" id="PS51257">
    <property type="entry name" value="PROKAR_LIPOPROTEIN"/>
    <property type="match status" value="1"/>
</dbReference>
<sequence>MLKRILFGAVLLSCSIIFSGCAGHDEYPFSPIALEKRFGDSMEDVVEDLSIDLSSAEVVEQSEEQTDITMRNVPIAEGQTAIVRLSFNKDILDFVLYSSYDVEFIYDQAMALYDNFAEKYGEDITEPYWPAVKSNISRERFLDCASQPGFIARWKVQNKSISKSIYDGEDTKLAMTAESAVTTDGVNIANIYLSFIPLSQLP</sequence>
<name>A0A9D1H3V0_9FIRM</name>
<protein>
    <recommendedName>
        <fullName evidence="4">Lipoprotein</fullName>
    </recommendedName>
</protein>
<evidence type="ECO:0000256" key="1">
    <source>
        <dbReference type="SAM" id="SignalP"/>
    </source>
</evidence>
<gene>
    <name evidence="2" type="ORF">IAA60_07665</name>
</gene>
<accession>A0A9D1H3V0</accession>
<proteinExistence type="predicted"/>
<feature type="chain" id="PRO_5038536518" description="Lipoprotein" evidence="1">
    <location>
        <begin position="25"/>
        <end position="202"/>
    </location>
</feature>
<dbReference type="EMBL" id="DVLU01000075">
    <property type="protein sequence ID" value="HIT85763.1"/>
    <property type="molecule type" value="Genomic_DNA"/>
</dbReference>